<dbReference type="Proteomes" id="UP001145114">
    <property type="component" value="Unassembled WGS sequence"/>
</dbReference>
<keyword evidence="2" id="KW-1185">Reference proteome</keyword>
<comment type="caution">
    <text evidence="1">The sequence shown here is derived from an EMBL/GenBank/DDBJ whole genome shotgun (WGS) entry which is preliminary data.</text>
</comment>
<sequence length="120" mass="13246">MPENELEQKLAKVKLEDTEPTGKHTADLCGILTIRAQFADVQAVEDEFAGLKKKKKSSKKKLQQQQQGFDEAGSDEEAAKENAEVLEGEDEGEDAFSGLKKKKKSKKSSKKVTFGEGEDE</sequence>
<evidence type="ECO:0000313" key="1">
    <source>
        <dbReference type="EMBL" id="KAJ1674956.1"/>
    </source>
</evidence>
<accession>A0ACC1HH41</accession>
<reference evidence="1" key="1">
    <citation type="submission" date="2022-06" db="EMBL/GenBank/DDBJ databases">
        <title>Phylogenomic reconstructions and comparative analyses of Kickxellomycotina fungi.</title>
        <authorList>
            <person name="Reynolds N.K."/>
            <person name="Stajich J.E."/>
            <person name="Barry K."/>
            <person name="Grigoriev I.V."/>
            <person name="Crous P."/>
            <person name="Smith M.E."/>
        </authorList>
    </citation>
    <scope>NUCLEOTIDE SEQUENCE</scope>
    <source>
        <strain evidence="1">RSA 2271</strain>
    </source>
</reference>
<protein>
    <submittedName>
        <fullName evidence="1">Uncharacterized protein</fullName>
    </submittedName>
</protein>
<dbReference type="EMBL" id="JAMZIH010005575">
    <property type="protein sequence ID" value="KAJ1674956.1"/>
    <property type="molecule type" value="Genomic_DNA"/>
</dbReference>
<gene>
    <name evidence="1" type="ORF">EV182_002223</name>
</gene>
<evidence type="ECO:0000313" key="2">
    <source>
        <dbReference type="Proteomes" id="UP001145114"/>
    </source>
</evidence>
<name>A0ACC1HH41_9FUNG</name>
<proteinExistence type="predicted"/>
<organism evidence="1 2">
    <name type="scientific">Spiromyces aspiralis</name>
    <dbReference type="NCBI Taxonomy" id="68401"/>
    <lineage>
        <taxon>Eukaryota</taxon>
        <taxon>Fungi</taxon>
        <taxon>Fungi incertae sedis</taxon>
        <taxon>Zoopagomycota</taxon>
        <taxon>Kickxellomycotina</taxon>
        <taxon>Kickxellomycetes</taxon>
        <taxon>Kickxellales</taxon>
        <taxon>Kickxellaceae</taxon>
        <taxon>Spiromyces</taxon>
    </lineage>
</organism>
<feature type="non-terminal residue" evidence="1">
    <location>
        <position position="120"/>
    </location>
</feature>